<comment type="catalytic activity">
    <reaction evidence="1">
        <text>GDP-alpha-D-mannose + H2O = alpha-D-mannose 1-phosphate + GMP + 2 H(+)</text>
        <dbReference type="Rhea" id="RHEA:27978"/>
        <dbReference type="ChEBI" id="CHEBI:15377"/>
        <dbReference type="ChEBI" id="CHEBI:15378"/>
        <dbReference type="ChEBI" id="CHEBI:57527"/>
        <dbReference type="ChEBI" id="CHEBI:58115"/>
        <dbReference type="ChEBI" id="CHEBI:58409"/>
    </reaction>
</comment>
<dbReference type="PROSITE" id="PS51462">
    <property type="entry name" value="NUDIX"/>
    <property type="match status" value="1"/>
</dbReference>
<dbReference type="RefSeq" id="WP_187068345.1">
    <property type="nucleotide sequence ID" value="NZ_JACRVF010000005.1"/>
</dbReference>
<evidence type="ECO:0000256" key="2">
    <source>
        <dbReference type="ARBA" id="ARBA00001946"/>
    </source>
</evidence>
<dbReference type="PANTHER" id="PTHR11839:SF18">
    <property type="entry name" value="NUDIX HYDROLASE DOMAIN-CONTAINING PROTEIN"/>
    <property type="match status" value="1"/>
</dbReference>
<evidence type="ECO:0000256" key="7">
    <source>
        <dbReference type="ARBA" id="ARBA00032162"/>
    </source>
</evidence>
<comment type="subunit">
    <text evidence="4">Homodimer.</text>
</comment>
<dbReference type="InterPro" id="IPR004385">
    <property type="entry name" value="NDP_pyrophosphatase"/>
</dbReference>
<name>A0A923SK29_9BACT</name>
<feature type="domain" description="Nudix hydrolase" evidence="11">
    <location>
        <begin position="34"/>
        <end position="167"/>
    </location>
</feature>
<evidence type="ECO:0000256" key="1">
    <source>
        <dbReference type="ARBA" id="ARBA00000847"/>
    </source>
</evidence>
<protein>
    <recommendedName>
        <fullName evidence="5">GDP-mannose pyrophosphatase</fullName>
    </recommendedName>
    <alternativeName>
        <fullName evidence="7">GDP-mannose hydrolase</fullName>
    </alternativeName>
    <alternativeName>
        <fullName evidence="8">GDPMK</fullName>
    </alternativeName>
</protein>
<keyword evidence="9" id="KW-0479">Metal-binding</keyword>
<feature type="binding site" evidence="9">
    <location>
        <position position="137"/>
    </location>
    <ligand>
        <name>Mg(2+)</name>
        <dbReference type="ChEBI" id="CHEBI:18420"/>
        <label>1</label>
    </ligand>
</feature>
<dbReference type="GO" id="GO:0005829">
    <property type="term" value="C:cytosol"/>
    <property type="evidence" value="ECO:0007669"/>
    <property type="project" value="TreeGrafter"/>
</dbReference>
<evidence type="ECO:0000256" key="10">
    <source>
        <dbReference type="PIRSR" id="PIRSR604385-3"/>
    </source>
</evidence>
<dbReference type="Gene3D" id="3.90.79.10">
    <property type="entry name" value="Nucleoside Triphosphate Pyrophosphohydrolase"/>
    <property type="match status" value="1"/>
</dbReference>
<dbReference type="GO" id="GO:0046872">
    <property type="term" value="F:metal ion binding"/>
    <property type="evidence" value="ECO:0007669"/>
    <property type="project" value="UniProtKB-KW"/>
</dbReference>
<evidence type="ECO:0000256" key="9">
    <source>
        <dbReference type="PIRSR" id="PIRSR604385-2"/>
    </source>
</evidence>
<dbReference type="EMBL" id="JACRVF010000005">
    <property type="protein sequence ID" value="MBC5994312.1"/>
    <property type="molecule type" value="Genomic_DNA"/>
</dbReference>
<dbReference type="InterPro" id="IPR015797">
    <property type="entry name" value="NUDIX_hydrolase-like_dom_sf"/>
</dbReference>
<dbReference type="SUPFAM" id="SSF55811">
    <property type="entry name" value="Nudix"/>
    <property type="match status" value="1"/>
</dbReference>
<evidence type="ECO:0000256" key="4">
    <source>
        <dbReference type="ARBA" id="ARBA00011738"/>
    </source>
</evidence>
<evidence type="ECO:0000256" key="3">
    <source>
        <dbReference type="ARBA" id="ARBA00007275"/>
    </source>
</evidence>
<feature type="binding site" evidence="9">
    <location>
        <position position="70"/>
    </location>
    <ligand>
        <name>Mg(2+)</name>
        <dbReference type="ChEBI" id="CHEBI:18420"/>
        <label>1</label>
    </ligand>
</feature>
<dbReference type="GO" id="GO:0019144">
    <property type="term" value="F:ADP-sugar diphosphatase activity"/>
    <property type="evidence" value="ECO:0007669"/>
    <property type="project" value="TreeGrafter"/>
</dbReference>
<keyword evidence="13" id="KW-1185">Reference proteome</keyword>
<keyword evidence="6 12" id="KW-0378">Hydrolase</keyword>
<feature type="binding site" evidence="9">
    <location>
        <position position="90"/>
    </location>
    <ligand>
        <name>Mg(2+)</name>
        <dbReference type="ChEBI" id="CHEBI:18420"/>
        <label>1</label>
    </ligand>
</feature>
<dbReference type="AlphaFoldDB" id="A0A923SK29"/>
<comment type="similarity">
    <text evidence="3">Belongs to the Nudix hydrolase family. NudK subfamily.</text>
</comment>
<evidence type="ECO:0000259" key="11">
    <source>
        <dbReference type="PROSITE" id="PS51462"/>
    </source>
</evidence>
<accession>A0A923SK29</accession>
<evidence type="ECO:0000256" key="5">
    <source>
        <dbReference type="ARBA" id="ARBA00016377"/>
    </source>
</evidence>
<evidence type="ECO:0000313" key="13">
    <source>
        <dbReference type="Proteomes" id="UP000603640"/>
    </source>
</evidence>
<dbReference type="GO" id="GO:0019693">
    <property type="term" value="P:ribose phosphate metabolic process"/>
    <property type="evidence" value="ECO:0007669"/>
    <property type="project" value="TreeGrafter"/>
</dbReference>
<feature type="short sequence motif" description="Nudix box" evidence="10">
    <location>
        <begin position="71"/>
        <end position="93"/>
    </location>
</feature>
<evidence type="ECO:0000256" key="8">
    <source>
        <dbReference type="ARBA" id="ARBA00032272"/>
    </source>
</evidence>
<feature type="binding site" evidence="9">
    <location>
        <position position="86"/>
    </location>
    <ligand>
        <name>Mg(2+)</name>
        <dbReference type="ChEBI" id="CHEBI:18420"/>
        <label>1</label>
    </ligand>
</feature>
<gene>
    <name evidence="12" type="ORF">H8S84_15800</name>
</gene>
<dbReference type="Pfam" id="PF00293">
    <property type="entry name" value="NUDIX"/>
    <property type="match status" value="1"/>
</dbReference>
<dbReference type="GO" id="GO:0006753">
    <property type="term" value="P:nucleoside phosphate metabolic process"/>
    <property type="evidence" value="ECO:0007669"/>
    <property type="project" value="TreeGrafter"/>
</dbReference>
<proteinExistence type="inferred from homology"/>
<comment type="caution">
    <text evidence="12">The sequence shown here is derived from an EMBL/GenBank/DDBJ whole genome shotgun (WGS) entry which is preliminary data.</text>
</comment>
<comment type="cofactor">
    <cofactor evidence="2 9">
        <name>Mg(2+)</name>
        <dbReference type="ChEBI" id="CHEBI:18420"/>
    </cofactor>
</comment>
<dbReference type="Proteomes" id="UP000603640">
    <property type="component" value="Unassembled WGS sequence"/>
</dbReference>
<keyword evidence="9" id="KW-0460">Magnesium</keyword>
<organism evidence="12 13">
    <name type="scientific">Pontibacter cellulosilyticus</name>
    <dbReference type="NCBI Taxonomy" id="1720253"/>
    <lineage>
        <taxon>Bacteria</taxon>
        <taxon>Pseudomonadati</taxon>
        <taxon>Bacteroidota</taxon>
        <taxon>Cytophagia</taxon>
        <taxon>Cytophagales</taxon>
        <taxon>Hymenobacteraceae</taxon>
        <taxon>Pontibacter</taxon>
    </lineage>
</organism>
<dbReference type="NCBIfam" id="TIGR00052">
    <property type="entry name" value="nudix-type nucleoside diphosphatase, YffH/AdpP family"/>
    <property type="match status" value="1"/>
</dbReference>
<dbReference type="InterPro" id="IPR000086">
    <property type="entry name" value="NUDIX_hydrolase_dom"/>
</dbReference>
<dbReference type="PANTHER" id="PTHR11839">
    <property type="entry name" value="UDP/ADP-SUGAR PYROPHOSPHATASE"/>
    <property type="match status" value="1"/>
</dbReference>
<evidence type="ECO:0000313" key="12">
    <source>
        <dbReference type="EMBL" id="MBC5994312.1"/>
    </source>
</evidence>
<evidence type="ECO:0000256" key="6">
    <source>
        <dbReference type="ARBA" id="ARBA00022801"/>
    </source>
</evidence>
<reference evidence="12" key="1">
    <citation type="submission" date="2020-08" db="EMBL/GenBank/DDBJ databases">
        <title>Pontibacter sp. SD6 16S ribosomal RNA gene Genome sequencing and assembly.</title>
        <authorList>
            <person name="Kang M."/>
        </authorList>
    </citation>
    <scope>NUCLEOTIDE SEQUENCE</scope>
    <source>
        <strain evidence="12">SD6</strain>
    </source>
</reference>
<sequence>MKIKNRETAYDGYFKIYKLTVEQEGQTFTREQFYRGDAVAALIYDTQKQEYILAKQFRVGPEEELIEVVAGMIDKGETPEQSIAREIEEETGYHVDKLEHLHTFYSSPGGTTEKVVLYFAEVSNQHTQGGGNDHENEHIELVHLTASELSQLQTPDAKTIIAQQWVRLKKQVKV</sequence>